<evidence type="ECO:0000313" key="2">
    <source>
        <dbReference type="WBParaSite" id="jg13253"/>
    </source>
</evidence>
<reference evidence="2" key="1">
    <citation type="submission" date="2022-11" db="UniProtKB">
        <authorList>
            <consortium name="WormBaseParasite"/>
        </authorList>
    </citation>
    <scope>IDENTIFICATION</scope>
</reference>
<keyword evidence="1" id="KW-1185">Reference proteome</keyword>
<sequence>MSNNNQQSGGRRNEEEVSQKIVELKANRAVTAHYINSSWKKIDFVLAFAPLPSGLKKTSGNVKALVASEMNELGISEVDSSKMFITTDEGSNVSPLGGSKHQPCMCHVGSTMAKRTTRLYKNSVLTMDIKKST</sequence>
<evidence type="ECO:0000313" key="1">
    <source>
        <dbReference type="Proteomes" id="UP000887574"/>
    </source>
</evidence>
<name>A0A915CXP5_9BILA</name>
<dbReference type="Proteomes" id="UP000887574">
    <property type="component" value="Unplaced"/>
</dbReference>
<proteinExistence type="predicted"/>
<dbReference type="WBParaSite" id="jg13253">
    <property type="protein sequence ID" value="jg13253"/>
    <property type="gene ID" value="jg13253"/>
</dbReference>
<protein>
    <submittedName>
        <fullName evidence="2">Uncharacterized protein</fullName>
    </submittedName>
</protein>
<dbReference type="AlphaFoldDB" id="A0A915CXP5"/>
<accession>A0A915CXP5</accession>
<organism evidence="1 2">
    <name type="scientific">Ditylenchus dipsaci</name>
    <dbReference type="NCBI Taxonomy" id="166011"/>
    <lineage>
        <taxon>Eukaryota</taxon>
        <taxon>Metazoa</taxon>
        <taxon>Ecdysozoa</taxon>
        <taxon>Nematoda</taxon>
        <taxon>Chromadorea</taxon>
        <taxon>Rhabditida</taxon>
        <taxon>Tylenchina</taxon>
        <taxon>Tylenchomorpha</taxon>
        <taxon>Sphaerularioidea</taxon>
        <taxon>Anguinidae</taxon>
        <taxon>Anguininae</taxon>
        <taxon>Ditylenchus</taxon>
    </lineage>
</organism>